<sequence length="409" mass="46941">MAYQFIHIETYAKISNKNNKKQSIFGIAKEAERAPCSCSHVTNPQPPKTFGKSPSEIAKMAVELASKSTDPRGRKIRKDGQILLAGVASYPVRMEDLKNADDEVKEHFSQWLRLTREFLRGEYGAQLQGHVVHLDEEFPHVHFYVLPEPCESGFLHIRSVHCGMAARDTVHEKMEGAGKARARLYKAAMRSFQDRYYEHVGKPCGLARTGPKRDRLTRKEWKQEQERMKRIALELKESNERSDKFDEAQDLLDRKIDILENKKLEIKQAAAQAAELEDKAIQAEKSAKHAQSLAIKEQKEAANIKSEGFFSGFSSTIQFFKKKAAEFESKYNKLKKRCITLESTIKEQSQKIRNLNSKLGRYESELRSFELKNNDLTKLNSTQERAILRLREQISSKEYHSSSRSCLDA</sequence>
<dbReference type="Proteomes" id="UP000243937">
    <property type="component" value="Chromosome"/>
</dbReference>
<protein>
    <submittedName>
        <fullName evidence="2">Uncharacterized protein</fullName>
    </submittedName>
</protein>
<dbReference type="SUPFAM" id="SSF90257">
    <property type="entry name" value="Myosin rod fragments"/>
    <property type="match status" value="1"/>
</dbReference>
<dbReference type="Gene3D" id="1.10.287.1490">
    <property type="match status" value="1"/>
</dbReference>
<feature type="coiled-coil region" evidence="1">
    <location>
        <begin position="317"/>
        <end position="379"/>
    </location>
</feature>
<name>A0A1Y0D3P5_9GAMM</name>
<dbReference type="RefSeq" id="WP_087034813.1">
    <property type="nucleotide sequence ID" value="NZ_CP021377.1"/>
</dbReference>
<evidence type="ECO:0000256" key="1">
    <source>
        <dbReference type="SAM" id="Coils"/>
    </source>
</evidence>
<evidence type="ECO:0000313" key="2">
    <source>
        <dbReference type="EMBL" id="ART81725.1"/>
    </source>
</evidence>
<proteinExistence type="predicted"/>
<accession>A0A1Y0D3P5</accession>
<dbReference type="OrthoDB" id="6655189at2"/>
<reference evidence="2 3" key="1">
    <citation type="journal article" date="2014" name="Int. J. Syst. Evol. Microbiol.">
        <title>Oceanisphaera profunda sp. nov., a marine bacterium isolated from deep-sea sediment, and emended description of the genus Oceanisphaera.</title>
        <authorList>
            <person name="Xu Z."/>
            <person name="Zhang X.Y."/>
            <person name="Su H.N."/>
            <person name="Yu Z.C."/>
            <person name="Liu C."/>
            <person name="Li H."/>
            <person name="Chen X.L."/>
            <person name="Song X.Y."/>
            <person name="Xie B.B."/>
            <person name="Qin Q.L."/>
            <person name="Zhou B.C."/>
            <person name="Shi M."/>
            <person name="Huang Y."/>
            <person name="Zhang Y.Z."/>
        </authorList>
    </citation>
    <scope>NUCLEOTIDE SEQUENCE [LARGE SCALE GENOMIC DNA]</scope>
    <source>
        <strain evidence="2 3">SM1222</strain>
    </source>
</reference>
<feature type="coiled-coil region" evidence="1">
    <location>
        <begin position="218"/>
        <end position="293"/>
    </location>
</feature>
<dbReference type="AlphaFoldDB" id="A0A1Y0D3P5"/>
<dbReference type="EMBL" id="CP021377">
    <property type="protein sequence ID" value="ART81725.1"/>
    <property type="molecule type" value="Genomic_DNA"/>
</dbReference>
<organism evidence="2 3">
    <name type="scientific">Oceanisphaera profunda</name>
    <dbReference type="NCBI Taxonomy" id="1416627"/>
    <lineage>
        <taxon>Bacteria</taxon>
        <taxon>Pseudomonadati</taxon>
        <taxon>Pseudomonadota</taxon>
        <taxon>Gammaproteobacteria</taxon>
        <taxon>Aeromonadales</taxon>
        <taxon>Aeromonadaceae</taxon>
        <taxon>Oceanisphaera</taxon>
    </lineage>
</organism>
<evidence type="ECO:0000313" key="3">
    <source>
        <dbReference type="Proteomes" id="UP000243937"/>
    </source>
</evidence>
<keyword evidence="3" id="KW-1185">Reference proteome</keyword>
<dbReference type="Gene3D" id="3.30.930.30">
    <property type="match status" value="1"/>
</dbReference>
<dbReference type="KEGG" id="opf:CBP31_03030"/>
<keyword evidence="1" id="KW-0175">Coiled coil</keyword>
<gene>
    <name evidence="2" type="ORF">CBP31_03030</name>
</gene>